<gene>
    <name evidence="2" type="ORF">ACERZ8_19025</name>
</gene>
<keyword evidence="1" id="KW-0812">Transmembrane</keyword>
<feature type="transmembrane region" description="Helical" evidence="1">
    <location>
        <begin position="34"/>
        <end position="56"/>
    </location>
</feature>
<comment type="caution">
    <text evidence="2">The sequence shown here is derived from an EMBL/GenBank/DDBJ whole genome shotgun (WGS) entry which is preliminary data.</text>
</comment>
<reference evidence="2 3" key="1">
    <citation type="submission" date="2024-08" db="EMBL/GenBank/DDBJ databases">
        <title>Tateyamaria sp. nov., isolated from marine algae.</title>
        <authorList>
            <person name="Choi B.J."/>
            <person name="Kim J.M."/>
            <person name="Lee J.K."/>
            <person name="Choi D.G."/>
            <person name="Bayburt H."/>
            <person name="Baek J.H."/>
            <person name="Han D.M."/>
            <person name="Jeon C.O."/>
        </authorList>
    </citation>
    <scope>NUCLEOTIDE SEQUENCE [LARGE SCALE GENOMIC DNA]</scope>
    <source>
        <strain evidence="2 3">KMU-156</strain>
    </source>
</reference>
<feature type="transmembrane region" description="Helical" evidence="1">
    <location>
        <begin position="6"/>
        <end position="27"/>
    </location>
</feature>
<feature type="transmembrane region" description="Helical" evidence="1">
    <location>
        <begin position="166"/>
        <end position="188"/>
    </location>
</feature>
<dbReference type="EMBL" id="JBHDIY010000002">
    <property type="protein sequence ID" value="MFL4471866.1"/>
    <property type="molecule type" value="Genomic_DNA"/>
</dbReference>
<feature type="transmembrane region" description="Helical" evidence="1">
    <location>
        <begin position="76"/>
        <end position="96"/>
    </location>
</feature>
<evidence type="ECO:0000313" key="3">
    <source>
        <dbReference type="Proteomes" id="UP001627408"/>
    </source>
</evidence>
<sequence length="193" mass="20715">MTAPPATFETTSVLILAALIAFSVFMWSRKTPTYVHAASLGAALLICGFVLGFFNVSGLSNSGDFSVDALAATTPALLQDLAIPAFVLLFAAPWLWVTRRWPPQISPVAGYVLHWVIVLAWGGLVLLQPLGFLDMSALLEGATAQERNGFVQEYAARSRAHGIATLSYFAVLAALWMTPLIGLIVSSLHKRSV</sequence>
<name>A0ABW8V102_9RHOB</name>
<dbReference type="Proteomes" id="UP001627408">
    <property type="component" value="Unassembled WGS sequence"/>
</dbReference>
<organism evidence="2 3">
    <name type="scientific">Tateyamaria armeniaca</name>
    <dbReference type="NCBI Taxonomy" id="2518930"/>
    <lineage>
        <taxon>Bacteria</taxon>
        <taxon>Pseudomonadati</taxon>
        <taxon>Pseudomonadota</taxon>
        <taxon>Alphaproteobacteria</taxon>
        <taxon>Rhodobacterales</taxon>
        <taxon>Roseobacteraceae</taxon>
        <taxon>Tateyamaria</taxon>
    </lineage>
</organism>
<feature type="transmembrane region" description="Helical" evidence="1">
    <location>
        <begin position="108"/>
        <end position="127"/>
    </location>
</feature>
<proteinExistence type="predicted"/>
<accession>A0ABW8V102</accession>
<protein>
    <submittedName>
        <fullName evidence="2">Uncharacterized protein</fullName>
    </submittedName>
</protein>
<dbReference type="RefSeq" id="WP_407593732.1">
    <property type="nucleotide sequence ID" value="NZ_JBHDIY010000002.1"/>
</dbReference>
<keyword evidence="3" id="KW-1185">Reference proteome</keyword>
<keyword evidence="1" id="KW-0472">Membrane</keyword>
<keyword evidence="1" id="KW-1133">Transmembrane helix</keyword>
<evidence type="ECO:0000313" key="2">
    <source>
        <dbReference type="EMBL" id="MFL4471866.1"/>
    </source>
</evidence>
<evidence type="ECO:0000256" key="1">
    <source>
        <dbReference type="SAM" id="Phobius"/>
    </source>
</evidence>